<evidence type="ECO:0000313" key="5">
    <source>
        <dbReference type="Proteomes" id="UP000541558"/>
    </source>
</evidence>
<dbReference type="AlphaFoldDB" id="A0A8H5BH03"/>
<name>A0A8H5BH03_9AGAR</name>
<evidence type="ECO:0000313" key="4">
    <source>
        <dbReference type="EMBL" id="KAF5323019.1"/>
    </source>
</evidence>
<keyword evidence="1" id="KW-0479">Metal-binding</keyword>
<dbReference type="OrthoDB" id="3066634at2759"/>
<dbReference type="PANTHER" id="PTHR47481:SF14">
    <property type="entry name" value="RETROTRANSPOSON COPIA-LIKE N-TERMINAL DOMAIN-CONTAINING PROTEIN"/>
    <property type="match status" value="1"/>
</dbReference>
<comment type="caution">
    <text evidence="4">The sequence shown here is derived from an EMBL/GenBank/DDBJ whole genome shotgun (WGS) entry which is preliminary data.</text>
</comment>
<evidence type="ECO:0000256" key="2">
    <source>
        <dbReference type="SAM" id="MobiDB-lite"/>
    </source>
</evidence>
<protein>
    <recommendedName>
        <fullName evidence="3">CCHC-type domain-containing protein</fullName>
    </recommendedName>
</protein>
<dbReference type="Proteomes" id="UP000541558">
    <property type="component" value="Unassembled WGS sequence"/>
</dbReference>
<dbReference type="InterPro" id="IPR001878">
    <property type="entry name" value="Znf_CCHC"/>
</dbReference>
<dbReference type="GO" id="GO:0003676">
    <property type="term" value="F:nucleic acid binding"/>
    <property type="evidence" value="ECO:0007669"/>
    <property type="project" value="InterPro"/>
</dbReference>
<keyword evidence="5" id="KW-1185">Reference proteome</keyword>
<dbReference type="EMBL" id="JAACJK010000167">
    <property type="protein sequence ID" value="KAF5323019.1"/>
    <property type="molecule type" value="Genomic_DNA"/>
</dbReference>
<reference evidence="4 5" key="1">
    <citation type="journal article" date="2020" name="ISME J.">
        <title>Uncovering the hidden diversity of litter-decomposition mechanisms in mushroom-forming fungi.</title>
        <authorList>
            <person name="Floudas D."/>
            <person name="Bentzer J."/>
            <person name="Ahren D."/>
            <person name="Johansson T."/>
            <person name="Persson P."/>
            <person name="Tunlid A."/>
        </authorList>
    </citation>
    <scope>NUCLEOTIDE SEQUENCE [LARGE SCALE GENOMIC DNA]</scope>
    <source>
        <strain evidence="4 5">CBS 175.51</strain>
    </source>
</reference>
<accession>A0A8H5BH03</accession>
<organism evidence="4 5">
    <name type="scientific">Ephemerocybe angulata</name>
    <dbReference type="NCBI Taxonomy" id="980116"/>
    <lineage>
        <taxon>Eukaryota</taxon>
        <taxon>Fungi</taxon>
        <taxon>Dikarya</taxon>
        <taxon>Basidiomycota</taxon>
        <taxon>Agaricomycotina</taxon>
        <taxon>Agaricomycetes</taxon>
        <taxon>Agaricomycetidae</taxon>
        <taxon>Agaricales</taxon>
        <taxon>Agaricineae</taxon>
        <taxon>Psathyrellaceae</taxon>
        <taxon>Ephemerocybe</taxon>
    </lineage>
</organism>
<feature type="domain" description="CCHC-type" evidence="3">
    <location>
        <begin position="235"/>
        <end position="248"/>
    </location>
</feature>
<keyword evidence="1" id="KW-0863">Zinc-finger</keyword>
<gene>
    <name evidence="4" type="ORF">D9611_009318</name>
</gene>
<feature type="region of interest" description="Disordered" evidence="2">
    <location>
        <begin position="201"/>
        <end position="222"/>
    </location>
</feature>
<proteinExistence type="predicted"/>
<dbReference type="Pfam" id="PF14223">
    <property type="entry name" value="Retrotran_gag_2"/>
    <property type="match status" value="1"/>
</dbReference>
<keyword evidence="1" id="KW-0862">Zinc</keyword>
<sequence length="361" mass="39725">MSALSGISAMVQDINKLDEGNWLMWKKDFGMVFLAVDLDGIASGVKPTETKDLLVWEKTDRKMVAWVYQAVSPPLRYLIEDEVSAASAWKKLQAHFEHVSLATRMSARLALYDVVHDPSSPVSVYFHALESAKSSLAALNVVIDDTEFKDILLMRLDPSYHPIRLSILSQKPEPSLSDIKSLLVTASSVIGVKNEDSSSALAARAPTSYGRSRSDPDPIDDKGNRWCDPTAVGVCHRCGRPGHTAARCMFNMPQKVKDWLMSRSSRRRSPSPSDRANVAATYHSSSASFANCPNCGTDLDRERPRFDMPTARPQDALSAQAFFGGVEYDPDDGLGGGRQEVDGNDVWQAQVSRITAELPHI</sequence>
<evidence type="ECO:0000256" key="1">
    <source>
        <dbReference type="PROSITE-ProRule" id="PRU00047"/>
    </source>
</evidence>
<evidence type="ECO:0000259" key="3">
    <source>
        <dbReference type="PROSITE" id="PS50158"/>
    </source>
</evidence>
<feature type="compositionally biased region" description="Basic and acidic residues" evidence="2">
    <location>
        <begin position="212"/>
        <end position="222"/>
    </location>
</feature>
<dbReference type="GO" id="GO:0008270">
    <property type="term" value="F:zinc ion binding"/>
    <property type="evidence" value="ECO:0007669"/>
    <property type="project" value="UniProtKB-KW"/>
</dbReference>
<dbReference type="PANTHER" id="PTHR47481">
    <property type="match status" value="1"/>
</dbReference>
<dbReference type="PROSITE" id="PS50158">
    <property type="entry name" value="ZF_CCHC"/>
    <property type="match status" value="1"/>
</dbReference>